<dbReference type="InterPro" id="IPR046335">
    <property type="entry name" value="LacI/GalR-like_sensor"/>
</dbReference>
<dbReference type="PROSITE" id="PS50932">
    <property type="entry name" value="HTH_LACI_2"/>
    <property type="match status" value="1"/>
</dbReference>
<dbReference type="Gene3D" id="3.40.50.2300">
    <property type="match status" value="2"/>
</dbReference>
<evidence type="ECO:0000256" key="3">
    <source>
        <dbReference type="ARBA" id="ARBA00023163"/>
    </source>
</evidence>
<organism evidence="5 6">
    <name type="scientific">Meiothermus granaticius NBRC 107808</name>
    <dbReference type="NCBI Taxonomy" id="1227551"/>
    <lineage>
        <taxon>Bacteria</taxon>
        <taxon>Thermotogati</taxon>
        <taxon>Deinococcota</taxon>
        <taxon>Deinococci</taxon>
        <taxon>Thermales</taxon>
        <taxon>Thermaceae</taxon>
        <taxon>Meiothermus</taxon>
    </lineage>
</organism>
<proteinExistence type="predicted"/>
<dbReference type="OrthoDB" id="59108at2"/>
<dbReference type="CDD" id="cd01392">
    <property type="entry name" value="HTH_LacI"/>
    <property type="match status" value="1"/>
</dbReference>
<evidence type="ECO:0000256" key="1">
    <source>
        <dbReference type="ARBA" id="ARBA00023015"/>
    </source>
</evidence>
<dbReference type="CDD" id="cd06279">
    <property type="entry name" value="PBP1_LacI-like"/>
    <property type="match status" value="1"/>
</dbReference>
<dbReference type="InterPro" id="IPR010982">
    <property type="entry name" value="Lambda_DNA-bd_dom_sf"/>
</dbReference>
<evidence type="ECO:0000259" key="4">
    <source>
        <dbReference type="PROSITE" id="PS50932"/>
    </source>
</evidence>
<sequence length="345" mass="36599">MPVNPKRRTTLRDVAEAAGVSPSTVSNAYNRPDQLSPGLRERVLEVARQLGYSPHPLARGLRRGQVGAVGVLYGDSLSYPFADPVAALFMQGLSSVIEAASLGLLLVPRRTVDDALVRTAAVDGFVVYSLFEHDALVERVLERGLPTVFVDHPGRAGFPAVRVDDLGGAQAAAAHLLGLGHTRLGVVALPLGGADAANLSCCNASRARLQGYEGALPGTGAWMQVLEVAENLPSEGARAARDLLSLKPRPSALLCMSDQLALGVLDAARQMGLRVPEDLSVVGFDDIPEARRTIPALTTVHQPLLEKGVWAGRLLLAQLRQEPLEPPPTLPTHLVLRESSGSFRG</sequence>
<name>A0A399F4X0_9DEIN</name>
<dbReference type="SMART" id="SM00354">
    <property type="entry name" value="HTH_LACI"/>
    <property type="match status" value="1"/>
</dbReference>
<evidence type="ECO:0000313" key="6">
    <source>
        <dbReference type="Proteomes" id="UP000266178"/>
    </source>
</evidence>
<dbReference type="Gene3D" id="1.10.260.40">
    <property type="entry name" value="lambda repressor-like DNA-binding domains"/>
    <property type="match status" value="1"/>
</dbReference>
<dbReference type="SUPFAM" id="SSF53822">
    <property type="entry name" value="Periplasmic binding protein-like I"/>
    <property type="match status" value="1"/>
</dbReference>
<feature type="domain" description="HTH lacI-type" evidence="4">
    <location>
        <begin position="9"/>
        <end position="63"/>
    </location>
</feature>
<comment type="caution">
    <text evidence="5">The sequence shown here is derived from an EMBL/GenBank/DDBJ whole genome shotgun (WGS) entry which is preliminary data.</text>
</comment>
<dbReference type="PANTHER" id="PTHR30146">
    <property type="entry name" value="LACI-RELATED TRANSCRIPTIONAL REPRESSOR"/>
    <property type="match status" value="1"/>
</dbReference>
<keyword evidence="1" id="KW-0805">Transcription regulation</keyword>
<evidence type="ECO:0000256" key="2">
    <source>
        <dbReference type="ARBA" id="ARBA00023125"/>
    </source>
</evidence>
<dbReference type="EMBL" id="QWLB01000032">
    <property type="protein sequence ID" value="RIH91807.1"/>
    <property type="molecule type" value="Genomic_DNA"/>
</dbReference>
<dbReference type="GO" id="GO:0003700">
    <property type="term" value="F:DNA-binding transcription factor activity"/>
    <property type="evidence" value="ECO:0007669"/>
    <property type="project" value="TreeGrafter"/>
</dbReference>
<keyword evidence="2" id="KW-0238">DNA-binding</keyword>
<dbReference type="InterPro" id="IPR000843">
    <property type="entry name" value="HTH_LacI"/>
</dbReference>
<keyword evidence="6" id="KW-1185">Reference proteome</keyword>
<dbReference type="Proteomes" id="UP000266178">
    <property type="component" value="Unassembled WGS sequence"/>
</dbReference>
<dbReference type="GO" id="GO:0000976">
    <property type="term" value="F:transcription cis-regulatory region binding"/>
    <property type="evidence" value="ECO:0007669"/>
    <property type="project" value="TreeGrafter"/>
</dbReference>
<gene>
    <name evidence="5" type="primary">cytR_2</name>
    <name evidence="5" type="ORF">Mgrana_02307</name>
</gene>
<dbReference type="PANTHER" id="PTHR30146:SF138">
    <property type="entry name" value="TRANSCRIPTIONAL REGULATORY PROTEIN"/>
    <property type="match status" value="1"/>
</dbReference>
<protein>
    <submittedName>
        <fullName evidence="5">HTH-type transcriptional repressor CytR</fullName>
    </submittedName>
</protein>
<dbReference type="AlphaFoldDB" id="A0A399F4X0"/>
<evidence type="ECO:0000313" key="5">
    <source>
        <dbReference type="EMBL" id="RIH91807.1"/>
    </source>
</evidence>
<dbReference type="RefSeq" id="WP_119357775.1">
    <property type="nucleotide sequence ID" value="NZ_BJXM01000016.1"/>
</dbReference>
<reference evidence="5 6" key="1">
    <citation type="submission" date="2018-08" db="EMBL/GenBank/DDBJ databases">
        <title>Meiothermus granaticius genome AF-68 sequencing project.</title>
        <authorList>
            <person name="Da Costa M.S."/>
            <person name="Albuquerque L."/>
            <person name="Raposo P."/>
            <person name="Froufe H.J.C."/>
            <person name="Barroso C.S."/>
            <person name="Egas C."/>
        </authorList>
    </citation>
    <scope>NUCLEOTIDE SEQUENCE [LARGE SCALE GENOMIC DNA]</scope>
    <source>
        <strain evidence="5 6">AF-68</strain>
    </source>
</reference>
<keyword evidence="3" id="KW-0804">Transcription</keyword>
<accession>A0A399F4X0</accession>
<dbReference type="Pfam" id="PF00356">
    <property type="entry name" value="LacI"/>
    <property type="match status" value="1"/>
</dbReference>
<dbReference type="Pfam" id="PF13377">
    <property type="entry name" value="Peripla_BP_3"/>
    <property type="match status" value="1"/>
</dbReference>
<dbReference type="InterPro" id="IPR028082">
    <property type="entry name" value="Peripla_BP_I"/>
</dbReference>
<dbReference type="SUPFAM" id="SSF47413">
    <property type="entry name" value="lambda repressor-like DNA-binding domains"/>
    <property type="match status" value="1"/>
</dbReference>